<name>A0A2K9BYK6_BIFBR</name>
<dbReference type="EMBL" id="CP021558">
    <property type="protein sequence ID" value="AUE03825.1"/>
    <property type="molecule type" value="Genomic_DNA"/>
</dbReference>
<sequence length="84" mass="9307">MRNAVTGIMMPLVSMKPVVSHCTVLLGMLNSRIRVGGAYNIIREWSFVIRSCDRGRATLWQVDYSAIAVRHRGAVAQSVRACDS</sequence>
<evidence type="ECO:0000313" key="2">
    <source>
        <dbReference type="Proteomes" id="UP000232491"/>
    </source>
</evidence>
<organism evidence="1 2">
    <name type="scientific">Bifidobacterium breve</name>
    <dbReference type="NCBI Taxonomy" id="1685"/>
    <lineage>
        <taxon>Bacteria</taxon>
        <taxon>Bacillati</taxon>
        <taxon>Actinomycetota</taxon>
        <taxon>Actinomycetes</taxon>
        <taxon>Bifidobacteriales</taxon>
        <taxon>Bifidobacteriaceae</taxon>
        <taxon>Bifidobacterium</taxon>
    </lineage>
</organism>
<gene>
    <name evidence="1" type="ORF">BB215W447A_1821</name>
</gene>
<protein>
    <submittedName>
        <fullName evidence="1">Uncharacterized protein</fullName>
    </submittedName>
</protein>
<reference evidence="1 2" key="1">
    <citation type="submission" date="2017-05" db="EMBL/GenBank/DDBJ databases">
        <title>Comparative genomics and methylome analysis of the gut commensal Bifidobacterium breve.</title>
        <authorList>
            <person name="Bottacini F."/>
            <person name="Morrissey R."/>
            <person name="Roberts R.J."/>
            <person name="James K."/>
            <person name="van Breen J."/>
            <person name="Egan M."/>
            <person name="Lambert J."/>
            <person name="van Limpt K."/>
            <person name="Stanton C."/>
            <person name="Knol J."/>
            <person name="O' Connell Motherway M."/>
            <person name="van Sinderen D."/>
        </authorList>
    </citation>
    <scope>NUCLEOTIDE SEQUENCE [LARGE SCALE GENOMIC DNA]</scope>
    <source>
        <strain evidence="1 2">215W447a</strain>
    </source>
</reference>
<accession>A0A2K9BYK6</accession>
<evidence type="ECO:0000313" key="1">
    <source>
        <dbReference type="EMBL" id="AUE03825.1"/>
    </source>
</evidence>
<proteinExistence type="predicted"/>
<dbReference type="Proteomes" id="UP000232491">
    <property type="component" value="Chromosome"/>
</dbReference>
<dbReference type="AlphaFoldDB" id="A0A2K9BYK6"/>